<protein>
    <submittedName>
        <fullName evidence="1">Uncharacterized protein</fullName>
    </submittedName>
</protein>
<organism evidence="1 2">
    <name type="scientific">Parashewanella spongiae</name>
    <dbReference type="NCBI Taxonomy" id="342950"/>
    <lineage>
        <taxon>Bacteria</taxon>
        <taxon>Pseudomonadati</taxon>
        <taxon>Pseudomonadota</taxon>
        <taxon>Gammaproteobacteria</taxon>
        <taxon>Alteromonadales</taxon>
        <taxon>Shewanellaceae</taxon>
        <taxon>Parashewanella</taxon>
    </lineage>
</organism>
<dbReference type="Proteomes" id="UP000273022">
    <property type="component" value="Unassembled WGS sequence"/>
</dbReference>
<dbReference type="EMBL" id="QYYH01000110">
    <property type="protein sequence ID" value="RJY07855.1"/>
    <property type="molecule type" value="Genomic_DNA"/>
</dbReference>
<name>A0A3A6U3B1_9GAMM</name>
<dbReference type="AlphaFoldDB" id="A0A3A6U3B1"/>
<comment type="caution">
    <text evidence="1">The sequence shown here is derived from an EMBL/GenBank/DDBJ whole genome shotgun (WGS) entry which is preliminary data.</text>
</comment>
<proteinExistence type="predicted"/>
<gene>
    <name evidence="1" type="ORF">D5R81_15090</name>
</gene>
<sequence>MSLAKPAATIVIYIIEESSNIAAEFECLAVVQPLLFKREVWVDFDANVINRVNGARHMANTVNTAQLSIGRIKLTF</sequence>
<evidence type="ECO:0000313" key="2">
    <source>
        <dbReference type="Proteomes" id="UP000273022"/>
    </source>
</evidence>
<reference evidence="1 2" key="1">
    <citation type="submission" date="2018-09" db="EMBL/GenBank/DDBJ databases">
        <title>Phylogeny of the Shewanellaceae, and recommendation for two new genera, Pseudoshewanella and Parashewanella.</title>
        <authorList>
            <person name="Wang G."/>
        </authorList>
    </citation>
    <scope>NUCLEOTIDE SEQUENCE [LARGE SCALE GENOMIC DNA]</scope>
    <source>
        <strain evidence="1 2">KCTC 22492</strain>
    </source>
</reference>
<evidence type="ECO:0000313" key="1">
    <source>
        <dbReference type="EMBL" id="RJY07855.1"/>
    </source>
</evidence>
<keyword evidence="2" id="KW-1185">Reference proteome</keyword>
<accession>A0A3A6U3B1</accession>